<protein>
    <submittedName>
        <fullName evidence="2">Uncharacterized protein</fullName>
    </submittedName>
</protein>
<evidence type="ECO:0000256" key="1">
    <source>
        <dbReference type="SAM" id="SignalP"/>
    </source>
</evidence>
<dbReference type="EMBL" id="OC863184">
    <property type="protein sequence ID" value="CAD7630841.1"/>
    <property type="molecule type" value="Genomic_DNA"/>
</dbReference>
<dbReference type="AlphaFoldDB" id="A0A7R9KZ32"/>
<dbReference type="Proteomes" id="UP000759131">
    <property type="component" value="Unassembled WGS sequence"/>
</dbReference>
<feature type="chain" id="PRO_5036403432" evidence="1">
    <location>
        <begin position="27"/>
        <end position="165"/>
    </location>
</feature>
<proteinExistence type="predicted"/>
<keyword evidence="3" id="KW-1185">Reference proteome</keyword>
<dbReference type="OrthoDB" id="10556735at2759"/>
<sequence length="165" mass="18044">SSSHPIGLRIWLRLVYNICFRCVSIGSPVDTALECKPLLNALRLYGIDLTVLHIRPAFYMQTVFKSETTGDQHLATNSFISDSLYNPSKNLSTMLFTETSYKGAWGSPSPSPSQGYPCVGNSGDKLSALCSDKHPILVGEHRVSPFAPPFQTKMTGSQANEGKMT</sequence>
<name>A0A7R9KZ32_9ACAR</name>
<feature type="signal peptide" evidence="1">
    <location>
        <begin position="1"/>
        <end position="26"/>
    </location>
</feature>
<dbReference type="EMBL" id="CAJPIZ010008609">
    <property type="protein sequence ID" value="CAG2111271.1"/>
    <property type="molecule type" value="Genomic_DNA"/>
</dbReference>
<feature type="non-terminal residue" evidence="2">
    <location>
        <position position="165"/>
    </location>
</feature>
<reference evidence="2" key="1">
    <citation type="submission" date="2020-11" db="EMBL/GenBank/DDBJ databases">
        <authorList>
            <person name="Tran Van P."/>
        </authorList>
    </citation>
    <scope>NUCLEOTIDE SEQUENCE</scope>
</reference>
<gene>
    <name evidence="2" type="ORF">OSB1V03_LOCUS11252</name>
</gene>
<organism evidence="2">
    <name type="scientific">Medioppia subpectinata</name>
    <dbReference type="NCBI Taxonomy" id="1979941"/>
    <lineage>
        <taxon>Eukaryota</taxon>
        <taxon>Metazoa</taxon>
        <taxon>Ecdysozoa</taxon>
        <taxon>Arthropoda</taxon>
        <taxon>Chelicerata</taxon>
        <taxon>Arachnida</taxon>
        <taxon>Acari</taxon>
        <taxon>Acariformes</taxon>
        <taxon>Sarcoptiformes</taxon>
        <taxon>Oribatida</taxon>
        <taxon>Brachypylina</taxon>
        <taxon>Oppioidea</taxon>
        <taxon>Oppiidae</taxon>
        <taxon>Medioppia</taxon>
    </lineage>
</organism>
<accession>A0A7R9KZ32</accession>
<keyword evidence="1" id="KW-0732">Signal</keyword>
<feature type="non-terminal residue" evidence="2">
    <location>
        <position position="1"/>
    </location>
</feature>
<evidence type="ECO:0000313" key="2">
    <source>
        <dbReference type="EMBL" id="CAD7630841.1"/>
    </source>
</evidence>
<evidence type="ECO:0000313" key="3">
    <source>
        <dbReference type="Proteomes" id="UP000759131"/>
    </source>
</evidence>